<name>A0A3E1YHN4_9BACT</name>
<reference evidence="2 3" key="1">
    <citation type="submission" date="2018-07" db="EMBL/GenBank/DDBJ databases">
        <title>Chitinophaga K2CV101002-2 sp. nov., isolated from a monsoon evergreen broad-leaved forest soil.</title>
        <authorList>
            <person name="Lv Y."/>
        </authorList>
    </citation>
    <scope>NUCLEOTIDE SEQUENCE [LARGE SCALE GENOMIC DNA]</scope>
    <source>
        <strain evidence="2 3">GDMCC 1.1288</strain>
    </source>
</reference>
<evidence type="ECO:0000313" key="2">
    <source>
        <dbReference type="EMBL" id="RFS26891.1"/>
    </source>
</evidence>
<dbReference type="AlphaFoldDB" id="A0A3E1YHN4"/>
<feature type="transmembrane region" description="Helical" evidence="1">
    <location>
        <begin position="25"/>
        <end position="43"/>
    </location>
</feature>
<protein>
    <submittedName>
        <fullName evidence="2">Uncharacterized protein</fullName>
    </submittedName>
</protein>
<keyword evidence="1" id="KW-1133">Transmembrane helix</keyword>
<evidence type="ECO:0000313" key="3">
    <source>
        <dbReference type="Proteomes" id="UP000260644"/>
    </source>
</evidence>
<dbReference type="EMBL" id="QPMM01000001">
    <property type="protein sequence ID" value="RFS26891.1"/>
    <property type="molecule type" value="Genomic_DNA"/>
</dbReference>
<keyword evidence="1" id="KW-0812">Transmembrane</keyword>
<keyword evidence="3" id="KW-1185">Reference proteome</keyword>
<gene>
    <name evidence="2" type="ORF">DVR12_03655</name>
</gene>
<accession>A0A3E1YHN4</accession>
<sequence length="66" mass="8130">MNFYCRKWRLYWAPKLLQPEVLRRWQVKIVGAVLKIFFLHLFFRDVINFFGVPETIAPFLIIQWES</sequence>
<keyword evidence="1" id="KW-0472">Membrane</keyword>
<evidence type="ECO:0000256" key="1">
    <source>
        <dbReference type="SAM" id="Phobius"/>
    </source>
</evidence>
<proteinExistence type="predicted"/>
<organism evidence="2 3">
    <name type="scientific">Chitinophaga silvatica</name>
    <dbReference type="NCBI Taxonomy" id="2282649"/>
    <lineage>
        <taxon>Bacteria</taxon>
        <taxon>Pseudomonadati</taxon>
        <taxon>Bacteroidota</taxon>
        <taxon>Chitinophagia</taxon>
        <taxon>Chitinophagales</taxon>
        <taxon>Chitinophagaceae</taxon>
        <taxon>Chitinophaga</taxon>
    </lineage>
</organism>
<comment type="caution">
    <text evidence="2">The sequence shown here is derived from an EMBL/GenBank/DDBJ whole genome shotgun (WGS) entry which is preliminary data.</text>
</comment>
<dbReference type="Proteomes" id="UP000260644">
    <property type="component" value="Unassembled WGS sequence"/>
</dbReference>